<evidence type="ECO:0000256" key="1">
    <source>
        <dbReference type="SAM" id="MobiDB-lite"/>
    </source>
</evidence>
<feature type="compositionally biased region" description="Basic residues" evidence="1">
    <location>
        <begin position="77"/>
        <end position="86"/>
    </location>
</feature>
<reference evidence="2 3" key="1">
    <citation type="submission" date="2020-01" db="EMBL/GenBank/DDBJ databases">
        <authorList>
            <consortium name="DOE Joint Genome Institute"/>
            <person name="Haridas S."/>
            <person name="Albert R."/>
            <person name="Binder M."/>
            <person name="Bloem J."/>
            <person name="Labutti K."/>
            <person name="Salamov A."/>
            <person name="Andreopoulos B."/>
            <person name="Baker S.E."/>
            <person name="Barry K."/>
            <person name="Bills G."/>
            <person name="Bluhm B.H."/>
            <person name="Cannon C."/>
            <person name="Castanera R."/>
            <person name="Culley D.E."/>
            <person name="Daum C."/>
            <person name="Ezra D."/>
            <person name="Gonzalez J.B."/>
            <person name="Henrissat B."/>
            <person name="Kuo A."/>
            <person name="Liang C."/>
            <person name="Lipzen A."/>
            <person name="Lutzoni F."/>
            <person name="Magnuson J."/>
            <person name="Mondo S."/>
            <person name="Nolan M."/>
            <person name="Ohm R."/>
            <person name="Pangilinan J."/>
            <person name="Park H.-J.H."/>
            <person name="Ramirez L."/>
            <person name="Alfaro M."/>
            <person name="Sun H."/>
            <person name="Tritt A."/>
            <person name="Yoshinaga Y."/>
            <person name="Zwiers L.-H.L."/>
            <person name="Turgeon B.G."/>
            <person name="Goodwin S.B."/>
            <person name="Spatafora J.W."/>
            <person name="Crous P.W."/>
            <person name="Grigoriev I.V."/>
        </authorList>
    </citation>
    <scope>NUCLEOTIDE SEQUENCE [LARGE SCALE GENOMIC DNA]</scope>
    <source>
        <strain evidence="2 3">CBS 611.86</strain>
    </source>
</reference>
<sequence>MDSLTTHPSTAAQAKTFVAPGSLSYPAGAIELTPLRSENSPIPCARAHPSVVGEEHVTSGHQRYCLLSSPFTPIRPGSRRPNKHVFHPPEEERRGTRSLQ</sequence>
<gene>
    <name evidence="2" type="ORF">BDV95DRAFT_570539</name>
</gene>
<accession>A0A7C8I7R3</accession>
<protein>
    <submittedName>
        <fullName evidence="2">Uncharacterized protein</fullName>
    </submittedName>
</protein>
<keyword evidence="3" id="KW-1185">Reference proteome</keyword>
<feature type="compositionally biased region" description="Basic and acidic residues" evidence="1">
    <location>
        <begin position="87"/>
        <end position="100"/>
    </location>
</feature>
<proteinExistence type="predicted"/>
<dbReference type="Proteomes" id="UP000481861">
    <property type="component" value="Unassembled WGS sequence"/>
</dbReference>
<organism evidence="2 3">
    <name type="scientific">Massariosphaeria phaeospora</name>
    <dbReference type="NCBI Taxonomy" id="100035"/>
    <lineage>
        <taxon>Eukaryota</taxon>
        <taxon>Fungi</taxon>
        <taxon>Dikarya</taxon>
        <taxon>Ascomycota</taxon>
        <taxon>Pezizomycotina</taxon>
        <taxon>Dothideomycetes</taxon>
        <taxon>Pleosporomycetidae</taxon>
        <taxon>Pleosporales</taxon>
        <taxon>Pleosporales incertae sedis</taxon>
        <taxon>Massariosphaeria</taxon>
    </lineage>
</organism>
<dbReference type="OrthoDB" id="4526443at2759"/>
<comment type="caution">
    <text evidence="2">The sequence shown here is derived from an EMBL/GenBank/DDBJ whole genome shotgun (WGS) entry which is preliminary data.</text>
</comment>
<evidence type="ECO:0000313" key="3">
    <source>
        <dbReference type="Proteomes" id="UP000481861"/>
    </source>
</evidence>
<feature type="region of interest" description="Disordered" evidence="1">
    <location>
        <begin position="70"/>
        <end position="100"/>
    </location>
</feature>
<evidence type="ECO:0000313" key="2">
    <source>
        <dbReference type="EMBL" id="KAF2872748.1"/>
    </source>
</evidence>
<dbReference type="EMBL" id="JAADJZ010000009">
    <property type="protein sequence ID" value="KAF2872748.1"/>
    <property type="molecule type" value="Genomic_DNA"/>
</dbReference>
<name>A0A7C8I7R3_9PLEO</name>
<dbReference type="AlphaFoldDB" id="A0A7C8I7R3"/>